<dbReference type="EMBL" id="GBRD01015571">
    <property type="protein sequence ID" value="JAG50255.1"/>
    <property type="molecule type" value="Transcribed_RNA"/>
</dbReference>
<evidence type="ECO:0000256" key="6">
    <source>
        <dbReference type="ARBA" id="ARBA00020651"/>
    </source>
</evidence>
<reference evidence="38" key="3">
    <citation type="submission" date="2014-09" db="EMBL/GenBank/DDBJ databases">
        <authorList>
            <person name="Magalhaes I.L.F."/>
            <person name="Oliveira U."/>
            <person name="Santos F.R."/>
            <person name="Vidigal T.H.D.A."/>
            <person name="Brescovit A.D."/>
            <person name="Santos A.J."/>
        </authorList>
    </citation>
    <scope>NUCLEOTIDE SEQUENCE</scope>
</reference>
<comment type="catalytic activity">
    <reaction evidence="34">
        <text>hexanal + NADP(+) = (E)-hex-2-enal + NADPH + H(+)</text>
        <dbReference type="Rhea" id="RHEA:50776"/>
        <dbReference type="ChEBI" id="CHEBI:15378"/>
        <dbReference type="ChEBI" id="CHEBI:28913"/>
        <dbReference type="ChEBI" id="CHEBI:57783"/>
        <dbReference type="ChEBI" id="CHEBI:58349"/>
        <dbReference type="ChEBI" id="CHEBI:88528"/>
    </reaction>
    <physiologicalReaction direction="right-to-left" evidence="34">
        <dbReference type="Rhea" id="RHEA:50778"/>
    </physiologicalReaction>
</comment>
<comment type="catalytic activity">
    <reaction evidence="31">
        <text>(5S,12S)-dihydroxy-(6E,10E,12E,14Z)-eicosatetraenoate + NADP(+) = 12-oxo-(5S)-hydroxy-(6E,8E,10E,14Z)-eicosatetraenoate + NADPH + H(+)</text>
        <dbReference type="Rhea" id="RHEA:51212"/>
        <dbReference type="ChEBI" id="CHEBI:15378"/>
        <dbReference type="ChEBI" id="CHEBI:57783"/>
        <dbReference type="ChEBI" id="CHEBI:58349"/>
        <dbReference type="ChEBI" id="CHEBI:133974"/>
        <dbReference type="ChEBI" id="CHEBI:133975"/>
    </reaction>
    <physiologicalReaction direction="left-to-right" evidence="31">
        <dbReference type="Rhea" id="RHEA:51213"/>
    </physiologicalReaction>
</comment>
<reference evidence="37" key="1">
    <citation type="journal article" date="2014" name="PLoS ONE">
        <title>Transcriptome-Based Identification of ABC Transporters in the Western Tarnished Plant Bug Lygus hesperus.</title>
        <authorList>
            <person name="Hull J.J."/>
            <person name="Chaney K."/>
            <person name="Geib S.M."/>
            <person name="Fabrick J.A."/>
            <person name="Brent C.S."/>
            <person name="Walsh D."/>
            <person name="Lavine L.C."/>
        </authorList>
    </citation>
    <scope>NUCLEOTIDE SEQUENCE</scope>
</reference>
<comment type="catalytic activity">
    <reaction evidence="26">
        <text>nonan-2-one + NADP(+) = (3E)-nonen-2-one + NADPH + H(+)</text>
        <dbReference type="Rhea" id="RHEA:50616"/>
        <dbReference type="ChEBI" id="CHEBI:15378"/>
        <dbReference type="ChEBI" id="CHEBI:57783"/>
        <dbReference type="ChEBI" id="CHEBI:58349"/>
        <dbReference type="ChEBI" id="CHEBI:77927"/>
        <dbReference type="ChEBI" id="CHEBI:133457"/>
    </reaction>
    <physiologicalReaction direction="right-to-left" evidence="26">
        <dbReference type="Rhea" id="RHEA:50618"/>
    </physiologicalReaction>
</comment>
<dbReference type="EMBL" id="GBRD01006285">
    <property type="protein sequence ID" value="JAG59536.1"/>
    <property type="molecule type" value="Transcribed_RNA"/>
</dbReference>
<reference evidence="39" key="4">
    <citation type="journal article" date="2016" name="Gigascience">
        <title>De novo construction of an expanded transcriptome assembly for the western tarnished plant bug, Lygus hesperus.</title>
        <authorList>
            <person name="Tassone E.E."/>
            <person name="Geib S.M."/>
            <person name="Hall B."/>
            <person name="Fabrick J.A."/>
            <person name="Brent C.S."/>
            <person name="Hull J.J."/>
        </authorList>
    </citation>
    <scope>NUCLEOTIDE SEQUENCE</scope>
</reference>
<accession>A0A0A9WX08</accession>
<evidence type="ECO:0000256" key="15">
    <source>
        <dbReference type="ARBA" id="ARBA00023278"/>
    </source>
</evidence>
<name>A0A0A9WX08_LYGHE</name>
<evidence type="ECO:0000256" key="33">
    <source>
        <dbReference type="ARBA" id="ARBA00049179"/>
    </source>
</evidence>
<dbReference type="Gene3D" id="3.90.180.10">
    <property type="entry name" value="Medium-chain alcohol dehydrogenases, catalytic domain"/>
    <property type="match status" value="1"/>
</dbReference>
<evidence type="ECO:0000256" key="7">
    <source>
        <dbReference type="ARBA" id="ARBA00022490"/>
    </source>
</evidence>
<evidence type="ECO:0000256" key="13">
    <source>
        <dbReference type="ARBA" id="ARBA00023002"/>
    </source>
</evidence>
<evidence type="ECO:0000313" key="36">
    <source>
        <dbReference type="EMBL" id="JAG11032.1"/>
    </source>
</evidence>
<evidence type="ECO:0000256" key="24">
    <source>
        <dbReference type="ARBA" id="ARBA00047878"/>
    </source>
</evidence>
<evidence type="ECO:0000313" key="39">
    <source>
        <dbReference type="EMBL" id="JAQ08666.1"/>
    </source>
</evidence>
<dbReference type="PANTHER" id="PTHR43205">
    <property type="entry name" value="PROSTAGLANDIN REDUCTASE"/>
    <property type="match status" value="1"/>
</dbReference>
<dbReference type="EC" id="1.3.1.74" evidence="5"/>
<evidence type="ECO:0000256" key="8">
    <source>
        <dbReference type="ARBA" id="ARBA00022501"/>
    </source>
</evidence>
<keyword evidence="14" id="KW-0443">Lipid metabolism</keyword>
<dbReference type="EC" id="1.3.1.48" evidence="4"/>
<dbReference type="GO" id="GO:0006693">
    <property type="term" value="P:prostaglandin metabolic process"/>
    <property type="evidence" value="ECO:0007669"/>
    <property type="project" value="UniProtKB-KW"/>
</dbReference>
<dbReference type="EMBL" id="GDHC01009963">
    <property type="protein sequence ID" value="JAQ08666.1"/>
    <property type="molecule type" value="Transcribed_RNA"/>
</dbReference>
<comment type="catalytic activity">
    <reaction evidence="32">
        <text>13,14-dihydro-15-oxo-prostaglandin E1 + NADP(+) = 15-oxoprostaglandin E1 + NADPH + H(+)</text>
        <dbReference type="Rhea" id="RHEA:50584"/>
        <dbReference type="ChEBI" id="CHEBI:15378"/>
        <dbReference type="ChEBI" id="CHEBI:57401"/>
        <dbReference type="ChEBI" id="CHEBI:57783"/>
        <dbReference type="ChEBI" id="CHEBI:58349"/>
        <dbReference type="ChEBI" id="CHEBI:133408"/>
    </reaction>
    <physiologicalReaction direction="right-to-left" evidence="32">
        <dbReference type="Rhea" id="RHEA:50586"/>
    </physiologicalReaction>
</comment>
<evidence type="ECO:0000256" key="9">
    <source>
        <dbReference type="ARBA" id="ARBA00022553"/>
    </source>
</evidence>
<dbReference type="SMART" id="SM00829">
    <property type="entry name" value="PKS_ER"/>
    <property type="match status" value="1"/>
</dbReference>
<dbReference type="GO" id="GO:0005737">
    <property type="term" value="C:cytoplasm"/>
    <property type="evidence" value="ECO:0007669"/>
    <property type="project" value="UniProtKB-SubCell"/>
</dbReference>
<comment type="catalytic activity">
    <reaction evidence="21">
        <text>decanal + NADP(+) = (2E)-decenal + NADPH + H(+)</text>
        <dbReference type="Rhea" id="RHEA:50612"/>
        <dbReference type="ChEBI" id="CHEBI:15378"/>
        <dbReference type="ChEBI" id="CHEBI:31457"/>
        <dbReference type="ChEBI" id="CHEBI:57783"/>
        <dbReference type="ChEBI" id="CHEBI:58349"/>
        <dbReference type="ChEBI" id="CHEBI:133455"/>
    </reaction>
    <physiologicalReaction direction="right-to-left" evidence="21">
        <dbReference type="Rhea" id="RHEA:50614"/>
    </physiologicalReaction>
</comment>
<evidence type="ECO:0000256" key="14">
    <source>
        <dbReference type="ARBA" id="ARBA00023098"/>
    </source>
</evidence>
<dbReference type="EMBL" id="GBRD01015568">
    <property type="protein sequence ID" value="JAG50258.1"/>
    <property type="molecule type" value="Transcribed_RNA"/>
</dbReference>
<evidence type="ECO:0000256" key="18">
    <source>
        <dbReference type="ARBA" id="ARBA00032297"/>
    </source>
</evidence>
<dbReference type="CDD" id="cd08294">
    <property type="entry name" value="leukotriene_B4_DH_like"/>
    <property type="match status" value="1"/>
</dbReference>
<evidence type="ECO:0000256" key="3">
    <source>
        <dbReference type="ARBA" id="ARBA00011852"/>
    </source>
</evidence>
<evidence type="ECO:0000256" key="22">
    <source>
        <dbReference type="ARBA" id="ARBA00047742"/>
    </source>
</evidence>
<evidence type="ECO:0000313" key="37">
    <source>
        <dbReference type="EMBL" id="JAG11033.1"/>
    </source>
</evidence>
<evidence type="ECO:0000256" key="26">
    <source>
        <dbReference type="ARBA" id="ARBA00048066"/>
    </source>
</evidence>
<comment type="catalytic activity">
    <reaction evidence="30">
        <text>6-trans-leukotriene B4 + NADP(+) = 12-oxo-(5S)-hydroxy-(6E,8E,10E,14Z)-eicosatetraenoate + NADPH + H(+)</text>
        <dbReference type="Rhea" id="RHEA:51204"/>
        <dbReference type="ChEBI" id="CHEBI:15378"/>
        <dbReference type="ChEBI" id="CHEBI:57783"/>
        <dbReference type="ChEBI" id="CHEBI:58349"/>
        <dbReference type="ChEBI" id="CHEBI:90723"/>
        <dbReference type="ChEBI" id="CHEBI:133974"/>
    </reaction>
    <physiologicalReaction direction="left-to-right" evidence="30">
        <dbReference type="Rhea" id="RHEA:51205"/>
    </physiologicalReaction>
</comment>
<evidence type="ECO:0000256" key="16">
    <source>
        <dbReference type="ARBA" id="ARBA00031851"/>
    </source>
</evidence>
<dbReference type="FunFam" id="3.40.50.720:FF:000121">
    <property type="entry name" value="Prostaglandin reductase 2"/>
    <property type="match status" value="1"/>
</dbReference>
<dbReference type="AlphaFoldDB" id="A0A0A9WX08"/>
<dbReference type="PANTHER" id="PTHR43205:SF7">
    <property type="entry name" value="PROSTAGLANDIN REDUCTASE 1"/>
    <property type="match status" value="1"/>
</dbReference>
<evidence type="ECO:0000256" key="17">
    <source>
        <dbReference type="ARBA" id="ARBA00032255"/>
    </source>
</evidence>
<comment type="subunit">
    <text evidence="3">Monomer or homodimer.</text>
</comment>
<comment type="catalytic activity">
    <reaction evidence="22">
        <text>pentan-2-one + NADP(+) = (E)-pent-3-en-2-one + NADPH + H(+)</text>
        <dbReference type="Rhea" id="RHEA:50788"/>
        <dbReference type="ChEBI" id="CHEBI:15378"/>
        <dbReference type="ChEBI" id="CHEBI:16472"/>
        <dbReference type="ChEBI" id="CHEBI:57783"/>
        <dbReference type="ChEBI" id="CHEBI:58349"/>
        <dbReference type="ChEBI" id="CHEBI:145276"/>
    </reaction>
    <physiologicalReaction direction="right-to-left" evidence="22">
        <dbReference type="Rhea" id="RHEA:50790"/>
    </physiologicalReaction>
</comment>
<comment type="subcellular location">
    <subcellularLocation>
        <location evidence="1">Cytoplasm</location>
    </subcellularLocation>
</comment>
<keyword evidence="11" id="KW-0521">NADP</keyword>
<comment type="catalytic activity">
    <reaction evidence="23">
        <text>leukotriene B4 + NADP(+) = 12-oxo-leukotriene B4 + NADPH + H(+)</text>
        <dbReference type="Rhea" id="RHEA:50608"/>
        <dbReference type="ChEBI" id="CHEBI:15378"/>
        <dbReference type="ChEBI" id="CHEBI:57461"/>
        <dbReference type="ChEBI" id="CHEBI:57783"/>
        <dbReference type="ChEBI" id="CHEBI:58349"/>
        <dbReference type="ChEBI" id="CHEBI:133309"/>
    </reaction>
    <physiologicalReaction direction="left-to-right" evidence="23">
        <dbReference type="Rhea" id="RHEA:50609"/>
    </physiologicalReaction>
</comment>
<comment type="catalytic activity">
    <reaction evidence="27">
        <text>13,14-dihydro-15-oxo-PGF2alpha + NADP(+) = 15-oxoprostaglandin F2alpha + NADPH + H(+)</text>
        <dbReference type="Rhea" id="RHEA:50588"/>
        <dbReference type="ChEBI" id="CHEBI:15378"/>
        <dbReference type="ChEBI" id="CHEBI:57783"/>
        <dbReference type="ChEBI" id="CHEBI:58349"/>
        <dbReference type="ChEBI" id="CHEBI:133374"/>
        <dbReference type="ChEBI" id="CHEBI:133409"/>
    </reaction>
    <physiologicalReaction direction="right-to-left" evidence="27">
        <dbReference type="Rhea" id="RHEA:50590"/>
    </physiologicalReaction>
</comment>
<dbReference type="GO" id="GO:0032440">
    <property type="term" value="F:2-alkenal reductase [NAD(P)H] activity"/>
    <property type="evidence" value="ECO:0007669"/>
    <property type="project" value="UniProtKB-EC"/>
</dbReference>
<dbReference type="InterPro" id="IPR011032">
    <property type="entry name" value="GroES-like_sf"/>
</dbReference>
<evidence type="ECO:0000256" key="34">
    <source>
        <dbReference type="ARBA" id="ARBA00049368"/>
    </source>
</evidence>
<dbReference type="EMBL" id="GBHO01032572">
    <property type="protein sequence ID" value="JAG11032.1"/>
    <property type="molecule type" value="Transcribed_RNA"/>
</dbReference>
<evidence type="ECO:0000256" key="25">
    <source>
        <dbReference type="ARBA" id="ARBA00047903"/>
    </source>
</evidence>
<evidence type="ECO:0000256" key="10">
    <source>
        <dbReference type="ARBA" id="ARBA00022832"/>
    </source>
</evidence>
<evidence type="ECO:0000256" key="4">
    <source>
        <dbReference type="ARBA" id="ARBA00011981"/>
    </source>
</evidence>
<evidence type="ECO:0000256" key="5">
    <source>
        <dbReference type="ARBA" id="ARBA00012410"/>
    </source>
</evidence>
<dbReference type="InterPro" id="IPR020843">
    <property type="entry name" value="ER"/>
</dbReference>
<comment type="catalytic activity">
    <reaction evidence="25">
        <text>dodecanal + NADP(+) = (2E)-dodecenal + NADPH + H(+)</text>
        <dbReference type="Rhea" id="RHEA:50784"/>
        <dbReference type="ChEBI" id="CHEBI:15378"/>
        <dbReference type="ChEBI" id="CHEBI:27836"/>
        <dbReference type="ChEBI" id="CHEBI:57783"/>
        <dbReference type="ChEBI" id="CHEBI:58349"/>
        <dbReference type="ChEBI" id="CHEBI:133741"/>
    </reaction>
    <physiologicalReaction direction="right-to-left" evidence="25">
        <dbReference type="Rhea" id="RHEA:50786"/>
    </physiologicalReaction>
</comment>
<proteinExistence type="inferred from homology"/>
<comment type="similarity">
    <text evidence="2">Belongs to the NADP-dependent oxidoreductase L4BD family.</text>
</comment>
<dbReference type="EMBL" id="GBRD01002528">
    <property type="protein sequence ID" value="JAG63293.1"/>
    <property type="molecule type" value="Transcribed_RNA"/>
</dbReference>
<dbReference type="EMBL" id="GBRD01015569">
    <property type="protein sequence ID" value="JAG50257.1"/>
    <property type="molecule type" value="Transcribed_RNA"/>
</dbReference>
<evidence type="ECO:0000256" key="32">
    <source>
        <dbReference type="ARBA" id="ARBA00049070"/>
    </source>
</evidence>
<dbReference type="GO" id="GO:0047522">
    <property type="term" value="F:15-oxoprostaglandin 13-reductase [NAD(P)+] activity"/>
    <property type="evidence" value="ECO:0007669"/>
    <property type="project" value="UniProtKB-EC"/>
</dbReference>
<dbReference type="InterPro" id="IPR014190">
    <property type="entry name" value="PTGR1"/>
</dbReference>
<protein>
    <recommendedName>
        <fullName evidence="6">Prostaglandin reductase 1</fullName>
        <ecNumber evidence="4">1.3.1.48</ecNumber>
        <ecNumber evidence="5">1.3.1.74</ecNumber>
    </recommendedName>
    <alternativeName>
        <fullName evidence="19">15-oxoprostaglandin 13-reductase</fullName>
    </alternativeName>
    <alternativeName>
        <fullName evidence="17">Dithiolethione-inducible gene 1 protein</fullName>
    </alternativeName>
    <alternativeName>
        <fullName evidence="16">Leukotriene B4 12-hydroxydehydrogenase</fullName>
    </alternativeName>
    <alternativeName>
        <fullName evidence="18">NAD(P)H-dependent alkenal/one oxidoreductase</fullName>
    </alternativeName>
</protein>
<evidence type="ECO:0000256" key="27">
    <source>
        <dbReference type="ARBA" id="ARBA00048290"/>
    </source>
</evidence>
<evidence type="ECO:0000256" key="11">
    <source>
        <dbReference type="ARBA" id="ARBA00022857"/>
    </source>
</evidence>
<dbReference type="Pfam" id="PF16884">
    <property type="entry name" value="ADH_N_2"/>
    <property type="match status" value="1"/>
</dbReference>
<dbReference type="SUPFAM" id="SSF50129">
    <property type="entry name" value="GroES-like"/>
    <property type="match status" value="2"/>
</dbReference>
<keyword evidence="10" id="KW-0276">Fatty acid metabolism</keyword>
<dbReference type="EMBL" id="GBRD01015570">
    <property type="protein sequence ID" value="JAG50256.1"/>
    <property type="molecule type" value="Transcribed_RNA"/>
</dbReference>
<dbReference type="InterPro" id="IPR041694">
    <property type="entry name" value="ADH_N_2"/>
</dbReference>
<evidence type="ECO:0000256" key="23">
    <source>
        <dbReference type="ARBA" id="ARBA00047871"/>
    </source>
</evidence>
<dbReference type="EMBL" id="GBHO01032571">
    <property type="protein sequence ID" value="JAG11033.1"/>
    <property type="molecule type" value="Transcribed_RNA"/>
</dbReference>
<reference evidence="37" key="2">
    <citation type="submission" date="2014-07" db="EMBL/GenBank/DDBJ databases">
        <authorList>
            <person name="Hull J."/>
        </authorList>
    </citation>
    <scope>NUCLEOTIDE SEQUENCE</scope>
</reference>
<feature type="domain" description="Enoyl reductase (ER)" evidence="35">
    <location>
        <begin position="14"/>
        <end position="333"/>
    </location>
</feature>
<dbReference type="EMBL" id="GBRD01017227">
    <property type="protein sequence ID" value="JAG48600.1"/>
    <property type="molecule type" value="Transcribed_RNA"/>
</dbReference>
<comment type="catalytic activity">
    <reaction evidence="29">
        <text>20-hydroxy-leukotriene B4 + NADP(+) = 12-oxo-20-hydroxy-leukotriene B4 + NADPH + H(+)</text>
        <dbReference type="Rhea" id="RHEA:51208"/>
        <dbReference type="ChEBI" id="CHEBI:15378"/>
        <dbReference type="ChEBI" id="CHEBI:57460"/>
        <dbReference type="ChEBI" id="CHEBI:57783"/>
        <dbReference type="ChEBI" id="CHEBI:58349"/>
        <dbReference type="ChEBI" id="CHEBI:133346"/>
    </reaction>
    <physiologicalReaction direction="left-to-right" evidence="29">
        <dbReference type="Rhea" id="RHEA:51209"/>
    </physiologicalReaction>
</comment>
<evidence type="ECO:0000256" key="21">
    <source>
        <dbReference type="ARBA" id="ARBA00047617"/>
    </source>
</evidence>
<keyword evidence="12" id="KW-0007">Acetylation</keyword>
<evidence type="ECO:0000256" key="31">
    <source>
        <dbReference type="ARBA" id="ARBA00049068"/>
    </source>
</evidence>
<keyword evidence="8" id="KW-0644">Prostaglandin metabolism</keyword>
<evidence type="ECO:0000256" key="28">
    <source>
        <dbReference type="ARBA" id="ARBA00048387"/>
    </source>
</evidence>
<dbReference type="EMBL" id="GBRD01017228">
    <property type="protein sequence ID" value="JAG48599.1"/>
    <property type="molecule type" value="Transcribed_RNA"/>
</dbReference>
<keyword evidence="9" id="KW-0597">Phosphoprotein</keyword>
<gene>
    <name evidence="37" type="primary">PTGR1_0</name>
    <name evidence="36" type="synonym">PTGR1_1</name>
    <name evidence="39" type="synonym">PTGR1_4</name>
    <name evidence="36" type="ORF">CM83_79123</name>
    <name evidence="37" type="ORF">CM83_79124</name>
    <name evidence="39" type="ORF">g.74827</name>
</gene>
<comment type="catalytic activity">
    <reaction evidence="20">
        <text>octanal + NADP(+) = (2E)-octenal + NADPH + H(+)</text>
        <dbReference type="Rhea" id="RHEA:50780"/>
        <dbReference type="ChEBI" id="CHEBI:15378"/>
        <dbReference type="ChEBI" id="CHEBI:17935"/>
        <dbReference type="ChEBI" id="CHEBI:57783"/>
        <dbReference type="ChEBI" id="CHEBI:58349"/>
        <dbReference type="ChEBI" id="CHEBI:61748"/>
    </reaction>
    <physiologicalReaction direction="right-to-left" evidence="20">
        <dbReference type="Rhea" id="RHEA:50782"/>
    </physiologicalReaction>
</comment>
<evidence type="ECO:0000256" key="12">
    <source>
        <dbReference type="ARBA" id="ARBA00022990"/>
    </source>
</evidence>
<evidence type="ECO:0000256" key="2">
    <source>
        <dbReference type="ARBA" id="ARBA00010460"/>
    </source>
</evidence>
<dbReference type="InterPro" id="IPR013149">
    <property type="entry name" value="ADH-like_C"/>
</dbReference>
<dbReference type="Gene3D" id="3.40.50.720">
    <property type="entry name" value="NAD(P)-binding Rossmann-like Domain"/>
    <property type="match status" value="1"/>
</dbReference>
<evidence type="ECO:0000256" key="19">
    <source>
        <dbReference type="ARBA" id="ARBA00033119"/>
    </source>
</evidence>
<dbReference type="InterPro" id="IPR045010">
    <property type="entry name" value="MDR_fam"/>
</dbReference>
<comment type="catalytic activity">
    <reaction evidence="24">
        <text>13,14-dihydro-15-oxo-prostaglandin F1alpha + NADP(+) = 15-oxoprostaglandin F1alpha + NADPH + H(+)</text>
        <dbReference type="Rhea" id="RHEA:50592"/>
        <dbReference type="ChEBI" id="CHEBI:15378"/>
        <dbReference type="ChEBI" id="CHEBI:57783"/>
        <dbReference type="ChEBI" id="CHEBI:58349"/>
        <dbReference type="ChEBI" id="CHEBI:79072"/>
        <dbReference type="ChEBI" id="CHEBI:133411"/>
    </reaction>
    <physiologicalReaction direction="right-to-left" evidence="24">
        <dbReference type="Rhea" id="RHEA:50594"/>
    </physiologicalReaction>
</comment>
<dbReference type="EMBL" id="GBRD01002526">
    <property type="protein sequence ID" value="JAG63295.1"/>
    <property type="molecule type" value="Transcribed_RNA"/>
</dbReference>
<organism evidence="37">
    <name type="scientific">Lygus hesperus</name>
    <name type="common">Western plant bug</name>
    <dbReference type="NCBI Taxonomy" id="30085"/>
    <lineage>
        <taxon>Eukaryota</taxon>
        <taxon>Metazoa</taxon>
        <taxon>Ecdysozoa</taxon>
        <taxon>Arthropoda</taxon>
        <taxon>Hexapoda</taxon>
        <taxon>Insecta</taxon>
        <taxon>Pterygota</taxon>
        <taxon>Neoptera</taxon>
        <taxon>Paraneoptera</taxon>
        <taxon>Hemiptera</taxon>
        <taxon>Heteroptera</taxon>
        <taxon>Panheteroptera</taxon>
        <taxon>Cimicomorpha</taxon>
        <taxon>Miridae</taxon>
        <taxon>Mirini</taxon>
        <taxon>Lygus</taxon>
    </lineage>
</organism>
<dbReference type="Pfam" id="PF00107">
    <property type="entry name" value="ADH_zinc_N"/>
    <property type="match status" value="1"/>
</dbReference>
<dbReference type="EMBL" id="GBRD01002516">
    <property type="protein sequence ID" value="JAG63305.1"/>
    <property type="molecule type" value="Transcribed_RNA"/>
</dbReference>
<evidence type="ECO:0000259" key="35">
    <source>
        <dbReference type="SMART" id="SM00829"/>
    </source>
</evidence>
<evidence type="ECO:0000256" key="29">
    <source>
        <dbReference type="ARBA" id="ARBA00048591"/>
    </source>
</evidence>
<sequence length="335" mass="36336">MTLRRFIFKNQFDGLPKHSDFELVEEELREPGPNEVVLEALYLSVDPYMRIFAKNVPTGGTMFGTQVAKVTKSKHPGYKEGDLVVGHLGWASHSVVNPDLVKNFGGEVAKPYILPDLGGVSPSTGLGVLGMPGNTAWFGLTKLCHPKPGETLVVTGAAGAVGSLVGQIGKILGLKVIGFAGTDEKVQWLVDELKFDRAFNYKTVSVTEALKEAAPNGVDCYFDNVGGEMSSDVMNQMNTYGRVAVCGSISAYNATTPVLAPIVQPIIITKQLTLTGFVSSRWKDCWFEGIQQMLHFIQEDKLVVRESIVEGFEKMPDAFISLFTGDNTGKVVVKA</sequence>
<keyword evidence="15" id="KW-0379">Hydroxylation</keyword>
<comment type="catalytic activity">
    <reaction evidence="33">
        <text>an n-alkanal + NADP(+) = an alk-2-enal + NADPH + H(+)</text>
        <dbReference type="Rhea" id="RHEA:13737"/>
        <dbReference type="ChEBI" id="CHEBI:12834"/>
        <dbReference type="ChEBI" id="CHEBI:13757"/>
        <dbReference type="ChEBI" id="CHEBI:15378"/>
        <dbReference type="ChEBI" id="CHEBI:57783"/>
        <dbReference type="ChEBI" id="CHEBI:58349"/>
        <dbReference type="EC" id="1.3.1.74"/>
    </reaction>
    <physiologicalReaction direction="right-to-left" evidence="33">
        <dbReference type="Rhea" id="RHEA:13739"/>
    </physiologicalReaction>
</comment>
<evidence type="ECO:0000256" key="20">
    <source>
        <dbReference type="ARBA" id="ARBA00047461"/>
    </source>
</evidence>
<dbReference type="InterPro" id="IPR036291">
    <property type="entry name" value="NAD(P)-bd_dom_sf"/>
</dbReference>
<keyword evidence="7" id="KW-0963">Cytoplasm</keyword>
<evidence type="ECO:0000256" key="30">
    <source>
        <dbReference type="ARBA" id="ARBA00048953"/>
    </source>
</evidence>
<comment type="catalytic activity">
    <reaction evidence="28">
        <text>4-hydroxynonanal + NADP(+) = (E)-4-hydroxynon-2-enal + NADPH + H(+)</text>
        <dbReference type="Rhea" id="RHEA:64736"/>
        <dbReference type="ChEBI" id="CHEBI:15378"/>
        <dbReference type="ChEBI" id="CHEBI:57783"/>
        <dbReference type="ChEBI" id="CHEBI:58349"/>
        <dbReference type="ChEBI" id="CHEBI:58968"/>
        <dbReference type="ChEBI" id="CHEBI:156112"/>
    </reaction>
    <physiologicalReaction direction="right-to-left" evidence="28">
        <dbReference type="Rhea" id="RHEA:64738"/>
    </physiologicalReaction>
</comment>
<evidence type="ECO:0000313" key="38">
    <source>
        <dbReference type="EMBL" id="JAG48599.1"/>
    </source>
</evidence>
<evidence type="ECO:0000256" key="1">
    <source>
        <dbReference type="ARBA" id="ARBA00004496"/>
    </source>
</evidence>
<keyword evidence="13" id="KW-0560">Oxidoreductase</keyword>
<dbReference type="SUPFAM" id="SSF51735">
    <property type="entry name" value="NAD(P)-binding Rossmann-fold domains"/>
    <property type="match status" value="1"/>
</dbReference>